<accession>A0A6G8QG63</accession>
<dbReference type="KEGG" id="rub:GBA63_22580"/>
<keyword evidence="4" id="KW-1185">Reference proteome</keyword>
<name>A0A6G8QG63_9ACTN</name>
<dbReference type="EMBL" id="CP045120">
    <property type="protein sequence ID" value="QIN85489.1"/>
    <property type="molecule type" value="Genomic_DNA"/>
</dbReference>
<keyword evidence="3" id="KW-0614">Plasmid</keyword>
<evidence type="ECO:0000259" key="2">
    <source>
        <dbReference type="Pfam" id="PF16793"/>
    </source>
</evidence>
<gene>
    <name evidence="3" type="ORF">GBA63_22580</name>
</gene>
<reference evidence="3 4" key="1">
    <citation type="submission" date="2019-10" db="EMBL/GenBank/DDBJ databases">
        <title>Rubrobacter sp nov SCSIO 52090 isolated from a deep-sea sediment in the South China Sea.</title>
        <authorList>
            <person name="Chen R.W."/>
        </authorList>
    </citation>
    <scope>NUCLEOTIDE SEQUENCE [LARGE SCALE GENOMIC DNA]</scope>
    <source>
        <strain evidence="3 4">SCSIO 52909</strain>
        <plasmid evidence="3 4">unnamed1</plasmid>
    </source>
</reference>
<feature type="region of interest" description="Disordered" evidence="1">
    <location>
        <begin position="316"/>
        <end position="337"/>
    </location>
</feature>
<feature type="domain" description="RepB-like DNA primase" evidence="2">
    <location>
        <begin position="97"/>
        <end position="172"/>
    </location>
</feature>
<proteinExistence type="predicted"/>
<evidence type="ECO:0000313" key="4">
    <source>
        <dbReference type="Proteomes" id="UP000501452"/>
    </source>
</evidence>
<evidence type="ECO:0000313" key="3">
    <source>
        <dbReference type="EMBL" id="QIN85489.1"/>
    </source>
</evidence>
<protein>
    <recommendedName>
        <fullName evidence="2">RepB-like DNA primase domain-containing protein</fullName>
    </recommendedName>
</protein>
<dbReference type="Pfam" id="PF16793">
    <property type="entry name" value="RepB_primase"/>
    <property type="match status" value="1"/>
</dbReference>
<sequence length="337" mass="36475">MQALSANDAAVLWRALFGDQCGLLGVHSALRPAPGSKRLSRHRSRFFDYPSRARAAAEWCLGNSADGLEAYFCAHLLLAKRRVKANAAPVLALWADADGAALGPDSPEPTAIVESSPGHAHLFWRLTRPISPLRAEELNRRLLLAVGADCSGWDLSQLLRPPGTRNRKYEDAPTVNLLELDPGVAYHPRELDIALPSEAPPVPFPQSWARDLSTETTGDVDLSNLSPRMRGLIAHGNAASGRPYETRSEADFAVAIAMFGAGYDEADVRAVLTDPANGISERYFERGRYGAQYLTTTIDNARERALPREALAGYGRGARGVDRSARKAPAVSARKAS</sequence>
<dbReference type="InterPro" id="IPR039459">
    <property type="entry name" value="RepB-like_DNA_primase_dom"/>
</dbReference>
<dbReference type="Proteomes" id="UP000501452">
    <property type="component" value="Plasmid unnamed1"/>
</dbReference>
<dbReference type="RefSeq" id="WP_166180843.1">
    <property type="nucleotide sequence ID" value="NZ_CP045120.1"/>
</dbReference>
<dbReference type="Gene3D" id="3.30.70.1790">
    <property type="entry name" value="RepB DNA-primase, N-terminal domain"/>
    <property type="match status" value="1"/>
</dbReference>
<organism evidence="3 4">
    <name type="scientific">Rubrobacter tropicus</name>
    <dbReference type="NCBI Taxonomy" id="2653851"/>
    <lineage>
        <taxon>Bacteria</taxon>
        <taxon>Bacillati</taxon>
        <taxon>Actinomycetota</taxon>
        <taxon>Rubrobacteria</taxon>
        <taxon>Rubrobacterales</taxon>
        <taxon>Rubrobacteraceae</taxon>
        <taxon>Rubrobacter</taxon>
    </lineage>
</organism>
<dbReference type="AlphaFoldDB" id="A0A6G8QG63"/>
<evidence type="ECO:0000256" key="1">
    <source>
        <dbReference type="SAM" id="MobiDB-lite"/>
    </source>
</evidence>
<geneLocation type="plasmid" evidence="3 4">
    <name>unnamed1</name>
</geneLocation>